<evidence type="ECO:0000313" key="7">
    <source>
        <dbReference type="EMBL" id="CAD7701202.1"/>
    </source>
</evidence>
<dbReference type="GO" id="GO:0016020">
    <property type="term" value="C:membrane"/>
    <property type="evidence" value="ECO:0007669"/>
    <property type="project" value="UniProtKB-SubCell"/>
</dbReference>
<keyword evidence="6" id="KW-0812">Transmembrane</keyword>
<evidence type="ECO:0000256" key="1">
    <source>
        <dbReference type="ARBA" id="ARBA00004370"/>
    </source>
</evidence>
<dbReference type="EMBL" id="CAJHUC010001456">
    <property type="protein sequence ID" value="CAD7701202.1"/>
    <property type="molecule type" value="Genomic_DNA"/>
</dbReference>
<dbReference type="PANTHER" id="PTHR10414:SF37">
    <property type="entry name" value="BB IN A BOXCAR, ISOFORM C"/>
    <property type="match status" value="1"/>
</dbReference>
<dbReference type="OrthoDB" id="196717at2759"/>
<evidence type="ECO:0000313" key="8">
    <source>
        <dbReference type="Proteomes" id="UP000708148"/>
    </source>
</evidence>
<organism evidence="7 8">
    <name type="scientific">Ostreobium quekettii</name>
    <dbReference type="NCBI Taxonomy" id="121088"/>
    <lineage>
        <taxon>Eukaryota</taxon>
        <taxon>Viridiplantae</taxon>
        <taxon>Chlorophyta</taxon>
        <taxon>core chlorophytes</taxon>
        <taxon>Ulvophyceae</taxon>
        <taxon>TCBD clade</taxon>
        <taxon>Bryopsidales</taxon>
        <taxon>Ostreobineae</taxon>
        <taxon>Ostreobiaceae</taxon>
        <taxon>Ostreobium</taxon>
    </lineage>
</organism>
<dbReference type="AlphaFoldDB" id="A0A8S1JC49"/>
<feature type="transmembrane region" description="Helical" evidence="6">
    <location>
        <begin position="48"/>
        <end position="69"/>
    </location>
</feature>
<keyword evidence="8" id="KW-1185">Reference proteome</keyword>
<feature type="transmembrane region" description="Helical" evidence="6">
    <location>
        <begin position="213"/>
        <end position="233"/>
    </location>
</feature>
<evidence type="ECO:0000256" key="6">
    <source>
        <dbReference type="SAM" id="Phobius"/>
    </source>
</evidence>
<evidence type="ECO:0000256" key="4">
    <source>
        <dbReference type="ARBA" id="ARBA00023136"/>
    </source>
</evidence>
<comment type="caution">
    <text evidence="7">The sequence shown here is derived from an EMBL/GenBank/DDBJ whole genome shotgun (WGS) entry which is preliminary data.</text>
</comment>
<accession>A0A8S1JC49</accession>
<reference evidence="7" key="1">
    <citation type="submission" date="2020-12" db="EMBL/GenBank/DDBJ databases">
        <authorList>
            <person name="Iha C."/>
        </authorList>
    </citation>
    <scope>NUCLEOTIDE SEQUENCE</scope>
</reference>
<dbReference type="InterPro" id="IPR048254">
    <property type="entry name" value="CDP_ALCOHOL_P_TRANSF_CS"/>
</dbReference>
<protein>
    <recommendedName>
        <fullName evidence="9">Ethanolaminephosphotransferase</fullName>
    </recommendedName>
</protein>
<dbReference type="PIRSF" id="PIRSF015665">
    <property type="entry name" value="CHOPT"/>
    <property type="match status" value="1"/>
</dbReference>
<dbReference type="GO" id="GO:0008654">
    <property type="term" value="P:phospholipid biosynthetic process"/>
    <property type="evidence" value="ECO:0007669"/>
    <property type="project" value="InterPro"/>
</dbReference>
<feature type="transmembrane region" description="Helical" evidence="6">
    <location>
        <begin position="167"/>
        <end position="193"/>
    </location>
</feature>
<proteinExistence type="inferred from homology"/>
<dbReference type="InterPro" id="IPR014472">
    <property type="entry name" value="CHOPT"/>
</dbReference>
<evidence type="ECO:0008006" key="9">
    <source>
        <dbReference type="Google" id="ProtNLM"/>
    </source>
</evidence>
<dbReference type="InterPro" id="IPR043130">
    <property type="entry name" value="CDP-OH_PTrfase_TM_dom"/>
</dbReference>
<dbReference type="Pfam" id="PF01066">
    <property type="entry name" value="CDP-OH_P_transf"/>
    <property type="match status" value="1"/>
</dbReference>
<gene>
    <name evidence="7" type="ORF">OSTQU699_LOCUS6561</name>
</gene>
<keyword evidence="3 5" id="KW-0808">Transferase</keyword>
<feature type="transmembrane region" description="Helical" evidence="6">
    <location>
        <begin position="315"/>
        <end position="332"/>
    </location>
</feature>
<comment type="subcellular location">
    <subcellularLocation>
        <location evidence="1">Membrane</location>
    </subcellularLocation>
</comment>
<feature type="transmembrane region" description="Helical" evidence="6">
    <location>
        <begin position="254"/>
        <end position="273"/>
    </location>
</feature>
<feature type="transmembrane region" description="Helical" evidence="6">
    <location>
        <begin position="285"/>
        <end position="303"/>
    </location>
</feature>
<keyword evidence="6" id="KW-1133">Transmembrane helix</keyword>
<feature type="transmembrane region" description="Helical" evidence="6">
    <location>
        <begin position="338"/>
        <end position="358"/>
    </location>
</feature>
<comment type="similarity">
    <text evidence="2 5">Belongs to the CDP-alcohol phosphatidyltransferase class-I family.</text>
</comment>
<name>A0A8S1JC49_9CHLO</name>
<feature type="transmembrane region" description="Helical" evidence="6">
    <location>
        <begin position="75"/>
        <end position="93"/>
    </location>
</feature>
<dbReference type="InterPro" id="IPR000462">
    <property type="entry name" value="CDP-OH_P_trans"/>
</dbReference>
<keyword evidence="4 6" id="KW-0472">Membrane</keyword>
<sequence length="376" mass="41374">MPYLSSEALKGLKAYQYKAGGYTWLDDLHTPAWNYVVSKLPMWLAPNMITLSGTLAVVMAYLLTIWYLPNFQGEAPRWVYAASAFSVFFYVNLDCIDGKQARRTGSSSPLGQLFDHGCDALVVHILIANVIANFSHSCGWKVVVGALSIMTPWVLAQWEEYHTGMMLYSVSGLWGVLEANYATAGVHVVTAVWGPAVWRLRPLGLPFELADGALAGMTLAGAIQTAGQIWRVLKYDTSKMSKQERGHKELGGGLAAWHLLFFLMLFLPAAMWLGAPTTAPGQCRAIFSSFGLTFALVSTQLIVAHMGKVAFEPAWWSMCLVFVGAANVHLQLFDGPALSFIIAATILCGYLHYVTSVVNEICQFLNIWCLWIKKSS</sequence>
<dbReference type="PANTHER" id="PTHR10414">
    <property type="entry name" value="ETHANOLAMINEPHOSPHOTRANSFERASE"/>
    <property type="match status" value="1"/>
</dbReference>
<dbReference type="Proteomes" id="UP000708148">
    <property type="component" value="Unassembled WGS sequence"/>
</dbReference>
<evidence type="ECO:0000256" key="5">
    <source>
        <dbReference type="RuleBase" id="RU003750"/>
    </source>
</evidence>
<dbReference type="GO" id="GO:0016780">
    <property type="term" value="F:phosphotransferase activity, for other substituted phosphate groups"/>
    <property type="evidence" value="ECO:0007669"/>
    <property type="project" value="InterPro"/>
</dbReference>
<dbReference type="Gene3D" id="1.20.120.1760">
    <property type="match status" value="1"/>
</dbReference>
<evidence type="ECO:0000256" key="2">
    <source>
        <dbReference type="ARBA" id="ARBA00010441"/>
    </source>
</evidence>
<evidence type="ECO:0000256" key="3">
    <source>
        <dbReference type="ARBA" id="ARBA00022679"/>
    </source>
</evidence>
<dbReference type="PROSITE" id="PS00379">
    <property type="entry name" value="CDP_ALCOHOL_P_TRANSF"/>
    <property type="match status" value="1"/>
</dbReference>